<evidence type="ECO:0000256" key="1">
    <source>
        <dbReference type="SAM" id="SignalP"/>
    </source>
</evidence>
<evidence type="ECO:0000313" key="3">
    <source>
        <dbReference type="Proteomes" id="UP000682892"/>
    </source>
</evidence>
<sequence length="258" mass="28063">MGSQYLEQSKKFLLLVLLLTTAAGSRSDHPGQFGELLFQRKQHTDLRLPNGLLRAISLEGANLLALFGDFGLQRLDRLRLWITGCGLGWLGSAFGGSGLTQRLQLLFELEQNVDFRLPDALVRAGGFDFAHLGGLLVHGFLGFDQRGEQLVRGGFSGGCLGGLLLGSSVFLLQFVDLGLIDLVEQDGGLIDLVATWQEDAHLGFLRFDLTRRNVELGVEIASRGWHEWENEGGQDTGQIAAQSDDSSGTGLLVVRSLD</sequence>
<dbReference type="eggNOG" id="ENOG502T8XR">
    <property type="taxonomic scope" value="Eukaryota"/>
</dbReference>
<reference evidence="2" key="1">
    <citation type="submission" date="2005-10" db="EMBL/GenBank/DDBJ databases">
        <authorList>
            <person name="Loftus B.J."/>
            <person name="Nene V.M."/>
            <person name="Hannick L.I."/>
            <person name="Bidwell S."/>
            <person name="Haas B."/>
            <person name="Amedeo P."/>
            <person name="Orvis J."/>
            <person name="Wortman J.R."/>
            <person name="White O.R."/>
            <person name="Salzberg S."/>
            <person name="Shumway M."/>
            <person name="Koo H."/>
            <person name="Zhao Y."/>
            <person name="Holmes M."/>
            <person name="Miller J."/>
            <person name="Schatz M."/>
            <person name="Pop M."/>
            <person name="Pai G."/>
            <person name="Utterback T."/>
            <person name="Rogers Y.-H."/>
            <person name="Kravitz S."/>
            <person name="Fraser C.M."/>
        </authorList>
    </citation>
    <scope>NUCLEOTIDE SEQUENCE</scope>
    <source>
        <strain evidence="2">Liverpool</strain>
    </source>
</reference>
<feature type="signal peptide" evidence="1">
    <location>
        <begin position="1"/>
        <end position="27"/>
    </location>
</feature>
<proteinExistence type="predicted"/>
<dbReference type="Proteomes" id="UP000682892">
    <property type="component" value="Unassembled WGS sequence"/>
</dbReference>
<protein>
    <submittedName>
        <fullName evidence="2">AAEL014496-PA</fullName>
    </submittedName>
</protein>
<reference evidence="2" key="3">
    <citation type="submission" date="2012-09" db="EMBL/GenBank/DDBJ databases">
        <authorList>
            <consortium name="VectorBase"/>
        </authorList>
    </citation>
    <scope>NUCLEOTIDE SEQUENCE</scope>
    <source>
        <strain evidence="2">Liverpool</strain>
    </source>
</reference>
<accession>Q16G78</accession>
<organism evidence="2 3">
    <name type="scientific">Aedes aegypti</name>
    <name type="common">Yellowfever mosquito</name>
    <name type="synonym">Culex aegypti</name>
    <dbReference type="NCBI Taxonomy" id="7159"/>
    <lineage>
        <taxon>Eukaryota</taxon>
        <taxon>Metazoa</taxon>
        <taxon>Ecdysozoa</taxon>
        <taxon>Arthropoda</taxon>
        <taxon>Hexapoda</taxon>
        <taxon>Insecta</taxon>
        <taxon>Pterygota</taxon>
        <taxon>Neoptera</taxon>
        <taxon>Endopterygota</taxon>
        <taxon>Diptera</taxon>
        <taxon>Nematocera</taxon>
        <taxon>Culicoidea</taxon>
        <taxon>Culicidae</taxon>
        <taxon>Culicinae</taxon>
        <taxon>Aedini</taxon>
        <taxon>Aedes</taxon>
        <taxon>Stegomyia</taxon>
    </lineage>
</organism>
<gene>
    <name evidence="2" type="ORF">AaeL_AAEL014496</name>
</gene>
<dbReference type="PaxDb" id="7159-AAEL014496-PA"/>
<evidence type="ECO:0000313" key="2">
    <source>
        <dbReference type="EMBL" id="EAT33247.1"/>
    </source>
</evidence>
<keyword evidence="1" id="KW-0732">Signal</keyword>
<reference evidence="2" key="2">
    <citation type="journal article" date="2007" name="Science">
        <title>Genome sequence of Aedes aegypti, a major arbovirus vector.</title>
        <authorList>
            <person name="Nene V."/>
            <person name="Wortman J.R."/>
            <person name="Lawson D."/>
            <person name="Haas B."/>
            <person name="Kodira C."/>
            <person name="Tu Z.J."/>
            <person name="Loftus B."/>
            <person name="Xi Z."/>
            <person name="Megy K."/>
            <person name="Grabherr M."/>
            <person name="Ren Q."/>
            <person name="Zdobnov E.M."/>
            <person name="Lobo N.F."/>
            <person name="Campbell K.S."/>
            <person name="Brown S.E."/>
            <person name="Bonaldo M.F."/>
            <person name="Zhu J."/>
            <person name="Sinkins S.P."/>
            <person name="Hogenkamp D.G."/>
            <person name="Amedeo P."/>
            <person name="Arensburger P."/>
            <person name="Atkinson P.W."/>
            <person name="Bidwell S."/>
            <person name="Biedler J."/>
            <person name="Birney E."/>
            <person name="Bruggner R.V."/>
            <person name="Costas J."/>
            <person name="Coy M.R."/>
            <person name="Crabtree J."/>
            <person name="Crawford M."/>
            <person name="Debruyn B."/>
            <person name="Decaprio D."/>
            <person name="Eiglmeier K."/>
            <person name="Eisenstadt E."/>
            <person name="El-Dorry H."/>
            <person name="Gelbart W.M."/>
            <person name="Gomes S.L."/>
            <person name="Hammond M."/>
            <person name="Hannick L.I."/>
            <person name="Hogan J.R."/>
            <person name="Holmes M.H."/>
            <person name="Jaffe D."/>
            <person name="Johnston J.S."/>
            <person name="Kennedy R.C."/>
            <person name="Koo H."/>
            <person name="Kravitz S."/>
            <person name="Kriventseva E.V."/>
            <person name="Kulp D."/>
            <person name="Labutti K."/>
            <person name="Lee E."/>
            <person name="Li S."/>
            <person name="Lovin D.D."/>
            <person name="Mao C."/>
            <person name="Mauceli E."/>
            <person name="Menck C.F."/>
            <person name="Miller J.R."/>
            <person name="Montgomery P."/>
            <person name="Mori A."/>
            <person name="Nascimento A.L."/>
            <person name="Naveira H.F."/>
            <person name="Nusbaum C."/>
            <person name="O'leary S."/>
            <person name="Orvis J."/>
            <person name="Pertea M."/>
            <person name="Quesneville H."/>
            <person name="Reidenbach K.R."/>
            <person name="Rogers Y.H."/>
            <person name="Roth C.W."/>
            <person name="Schneider J.R."/>
            <person name="Schatz M."/>
            <person name="Shumway M."/>
            <person name="Stanke M."/>
            <person name="Stinson E.O."/>
            <person name="Tubio J.M."/>
            <person name="Vanzee J.P."/>
            <person name="Verjovski-Almeida S."/>
            <person name="Werner D."/>
            <person name="White O."/>
            <person name="Wyder S."/>
            <person name="Zeng Q."/>
            <person name="Zhao Q."/>
            <person name="Zhao Y."/>
            <person name="Hill C.A."/>
            <person name="Raikhel A.S."/>
            <person name="Soares M.B."/>
            <person name="Knudson D.L."/>
            <person name="Lee N.H."/>
            <person name="Galagan J."/>
            <person name="Salzberg S.L."/>
            <person name="Paulsen I.T."/>
            <person name="Dimopoulos G."/>
            <person name="Collins F.H."/>
            <person name="Birren B."/>
            <person name="Fraser-Liggett C.M."/>
            <person name="Severson D.W."/>
        </authorList>
    </citation>
    <scope>NUCLEOTIDE SEQUENCE [LARGE SCALE GENOMIC DNA]</scope>
    <source>
        <strain evidence="2">Liverpool</strain>
    </source>
</reference>
<dbReference type="AlphaFoldDB" id="Q16G78"/>
<feature type="chain" id="PRO_5014307050" evidence="1">
    <location>
        <begin position="28"/>
        <end position="258"/>
    </location>
</feature>
<dbReference type="HOGENOM" id="CLU_1078540_0_0_1"/>
<name>Q16G78_AEDAE</name>
<dbReference type="EMBL" id="CH478315">
    <property type="protein sequence ID" value="EAT33247.1"/>
    <property type="molecule type" value="Genomic_DNA"/>
</dbReference>